<comment type="caution">
    <text evidence="2">The sequence shown here is derived from an EMBL/GenBank/DDBJ whole genome shotgun (WGS) entry which is preliminary data.</text>
</comment>
<feature type="domain" description="DUF362" evidence="1">
    <location>
        <begin position="23"/>
        <end position="93"/>
    </location>
</feature>
<evidence type="ECO:0000313" key="3">
    <source>
        <dbReference type="Proteomes" id="UP000176317"/>
    </source>
</evidence>
<name>A0A1F5G4V7_9BACT</name>
<dbReference type="Proteomes" id="UP000176317">
    <property type="component" value="Unassembled WGS sequence"/>
</dbReference>
<evidence type="ECO:0000259" key="1">
    <source>
        <dbReference type="Pfam" id="PF04015"/>
    </source>
</evidence>
<dbReference type="EMBL" id="MFAT01000012">
    <property type="protein sequence ID" value="OGD86891.1"/>
    <property type="molecule type" value="Genomic_DNA"/>
</dbReference>
<organism evidence="2 3">
    <name type="scientific">Candidatus Curtissbacteria bacterium RBG_13_35_7</name>
    <dbReference type="NCBI Taxonomy" id="1797705"/>
    <lineage>
        <taxon>Bacteria</taxon>
        <taxon>Candidatus Curtissiibacteriota</taxon>
    </lineage>
</organism>
<sequence length="437" mass="50500">DQKNFGKSDWNPLSFLIRPGMKVVIKPNFVLSKHSEGKNVYSIITHPSLIRAIVDYAWIALKGKGEIIIADSPQYNCNFAELIATTKLDEVCNFYNSQPGLHVQLINLQSYWSKGRHFPSQIIKLPGDPKGIMTVNLGKKSHLYTCPNPEKFYGAVYHRQETIEHHLKSRQEYELSKTIMEADVVISVPKLKVHKKVGVTLNIKGLVGICTNKNYIVHYRLGLPSEGGDQYPGGVLNSKELKIIKFERWMYDHFLAKRMRWAEYIHRFIYGFLYLKIVKNFDLEVPDKKRLLDAGNWYGNDSAWRMAVDLAKIIYFFDKKGKIHKQKQRRLFSVIDGIVGGENNGPLVPNPKLSGILMAGENFWATDIVATRLMGFDWRKIKMFSILNDISYNFEFRKPKNIKVISNVRKFEKCLFDKTSRFLSFKPHPGWKGHIEI</sequence>
<evidence type="ECO:0000313" key="2">
    <source>
        <dbReference type="EMBL" id="OGD86891.1"/>
    </source>
</evidence>
<feature type="domain" description="DUF362" evidence="1">
    <location>
        <begin position="161"/>
        <end position="371"/>
    </location>
</feature>
<dbReference type="AlphaFoldDB" id="A0A1F5G4V7"/>
<accession>A0A1F5G4V7</accession>
<gene>
    <name evidence="2" type="ORF">A2164_00945</name>
</gene>
<proteinExistence type="predicted"/>
<reference evidence="2 3" key="1">
    <citation type="journal article" date="2016" name="Nat. Commun.">
        <title>Thousands of microbial genomes shed light on interconnected biogeochemical processes in an aquifer system.</title>
        <authorList>
            <person name="Anantharaman K."/>
            <person name="Brown C.T."/>
            <person name="Hug L.A."/>
            <person name="Sharon I."/>
            <person name="Castelle C.J."/>
            <person name="Probst A.J."/>
            <person name="Thomas B.C."/>
            <person name="Singh A."/>
            <person name="Wilkins M.J."/>
            <person name="Karaoz U."/>
            <person name="Brodie E.L."/>
            <person name="Williams K.H."/>
            <person name="Hubbard S.S."/>
            <person name="Banfield J.F."/>
        </authorList>
    </citation>
    <scope>NUCLEOTIDE SEQUENCE [LARGE SCALE GENOMIC DNA]</scope>
</reference>
<feature type="non-terminal residue" evidence="2">
    <location>
        <position position="1"/>
    </location>
</feature>
<dbReference type="InterPro" id="IPR007160">
    <property type="entry name" value="DUF362"/>
</dbReference>
<dbReference type="Pfam" id="PF04015">
    <property type="entry name" value="DUF362"/>
    <property type="match status" value="2"/>
</dbReference>
<protein>
    <recommendedName>
        <fullName evidence="1">DUF362 domain-containing protein</fullName>
    </recommendedName>
</protein>